<name>V5Z9L9_9GAMM</name>
<keyword evidence="5" id="KW-1185">Reference proteome</keyword>
<dbReference type="OrthoDB" id="9815791at2"/>
<sequence>MNTDAIPQQTEMFDFALPTRIILESGCLSKLHHFLSEAGKRKALVVLSEGAKERHSSIAEILNSKRKDLEVTPYFLKKNFKASTDELHEIKCYLDKNDYDAIVSVGGGNIIDFVKVAAIALDPNVNITTCVGKSFDVVERKLFHVAVPTTFGTGSEVTKGAIILDNQTNQKDGVRGNAIFPDLAIIDPALGSTLPDNVLRETLFDSFTHSFEALHAEKRNPLTRMLAINALRMISQNIERYTRKETDNTFYYQAAFSSLLGGFCICHNSTCLPHRFEQAFSPFYRLSHGAGLAAIYPAWVAALEKEGKIDPLLSQVSHNKTATEYVAHILSQLNLSDASQRLDEITLPPSSMAERVTGNIANDPLINGHHGDIVVSLLQTILAKP</sequence>
<dbReference type="Gene3D" id="3.40.50.1970">
    <property type="match status" value="1"/>
</dbReference>
<dbReference type="AlphaFoldDB" id="V5Z9L9"/>
<dbReference type="RefSeq" id="WP_023655824.1">
    <property type="nucleotide sequence ID" value="NZ_CAHS01000016.1"/>
</dbReference>
<gene>
    <name evidence="4" type="primary">adh1</name>
    <name evidence="4" type="ORF">EPIR_2685</name>
</gene>
<comment type="caution">
    <text evidence="4">The sequence shown here is derived from an EMBL/GenBank/DDBJ whole genome shotgun (WGS) entry which is preliminary data.</text>
</comment>
<dbReference type="STRING" id="1161919.EPIR_2685"/>
<organism evidence="4 5">
    <name type="scientific">Erwinia piriflorinigrans CFBP 5888</name>
    <dbReference type="NCBI Taxonomy" id="1161919"/>
    <lineage>
        <taxon>Bacteria</taxon>
        <taxon>Pseudomonadati</taxon>
        <taxon>Pseudomonadota</taxon>
        <taxon>Gammaproteobacteria</taxon>
        <taxon>Enterobacterales</taxon>
        <taxon>Erwiniaceae</taxon>
        <taxon>Erwinia</taxon>
    </lineage>
</organism>
<evidence type="ECO:0000259" key="3">
    <source>
        <dbReference type="Pfam" id="PF25137"/>
    </source>
</evidence>
<keyword evidence="1 4" id="KW-0560">Oxidoreductase</keyword>
<dbReference type="Gene3D" id="1.20.1090.10">
    <property type="entry name" value="Dehydroquinate synthase-like - alpha domain"/>
    <property type="match status" value="1"/>
</dbReference>
<evidence type="ECO:0000256" key="1">
    <source>
        <dbReference type="ARBA" id="ARBA00023002"/>
    </source>
</evidence>
<dbReference type="Proteomes" id="UP000018217">
    <property type="component" value="Unassembled WGS sequence"/>
</dbReference>
<feature type="domain" description="Alcohol dehydrogenase iron-type/glycerol dehydrogenase GldA" evidence="2">
    <location>
        <begin position="18"/>
        <end position="188"/>
    </location>
</feature>
<dbReference type="InterPro" id="IPR001670">
    <property type="entry name" value="ADH_Fe/GldA"/>
</dbReference>
<evidence type="ECO:0000313" key="5">
    <source>
        <dbReference type="Proteomes" id="UP000018217"/>
    </source>
</evidence>
<proteinExistence type="predicted"/>
<dbReference type="GO" id="GO:0046872">
    <property type="term" value="F:metal ion binding"/>
    <property type="evidence" value="ECO:0007669"/>
    <property type="project" value="InterPro"/>
</dbReference>
<evidence type="ECO:0000313" key="4">
    <source>
        <dbReference type="EMBL" id="CCG88048.1"/>
    </source>
</evidence>
<dbReference type="InterPro" id="IPR056798">
    <property type="entry name" value="ADH_Fe_C"/>
</dbReference>
<evidence type="ECO:0000259" key="2">
    <source>
        <dbReference type="Pfam" id="PF00465"/>
    </source>
</evidence>
<dbReference type="Pfam" id="PF25137">
    <property type="entry name" value="ADH_Fe_C"/>
    <property type="match status" value="1"/>
</dbReference>
<dbReference type="Pfam" id="PF00465">
    <property type="entry name" value="Fe-ADH"/>
    <property type="match status" value="1"/>
</dbReference>
<dbReference type="EMBL" id="CAHS01000016">
    <property type="protein sequence ID" value="CCG88048.1"/>
    <property type="molecule type" value="Genomic_DNA"/>
</dbReference>
<protein>
    <submittedName>
        <fullName evidence="4">NADPH-dependent butanol dehydrogenase BDH</fullName>
        <ecNumber evidence="4">1.1.1.-</ecNumber>
    </submittedName>
</protein>
<dbReference type="GO" id="GO:0004022">
    <property type="term" value="F:alcohol dehydrogenase (NAD+) activity"/>
    <property type="evidence" value="ECO:0007669"/>
    <property type="project" value="TreeGrafter"/>
</dbReference>
<accession>V5Z9L9</accession>
<dbReference type="PANTHER" id="PTHR11496">
    <property type="entry name" value="ALCOHOL DEHYDROGENASE"/>
    <property type="match status" value="1"/>
</dbReference>
<dbReference type="PANTHER" id="PTHR11496:SF83">
    <property type="entry name" value="HYDROXYACID-OXOACID TRANSHYDROGENASE, MITOCHONDRIAL"/>
    <property type="match status" value="1"/>
</dbReference>
<feature type="domain" description="Fe-containing alcohol dehydrogenase-like C-terminal" evidence="3">
    <location>
        <begin position="202"/>
        <end position="332"/>
    </location>
</feature>
<dbReference type="InterPro" id="IPR039697">
    <property type="entry name" value="Alcohol_dehydrogenase_Fe"/>
</dbReference>
<dbReference type="SUPFAM" id="SSF56796">
    <property type="entry name" value="Dehydroquinate synthase-like"/>
    <property type="match status" value="1"/>
</dbReference>
<dbReference type="EC" id="1.1.1.-" evidence="4"/>
<reference evidence="4 5" key="1">
    <citation type="journal article" date="2013" name="Syst. Appl. Microbiol.">
        <title>Phylogenetic position and virulence apparatus of the pear flower necrosis pathogen Erwinia piriflorinigrans CFBP 5888T as assessed by comparative genomics.</title>
        <authorList>
            <person name="Smits T.H."/>
            <person name="Rezzonico F."/>
            <person name="Lopez M.M."/>
            <person name="Blom J."/>
            <person name="Goesmann A."/>
            <person name="Frey J.E."/>
            <person name="Duffy B."/>
        </authorList>
    </citation>
    <scope>NUCLEOTIDE SEQUENCE [LARGE SCALE GENOMIC DNA]</scope>
    <source>
        <strain evidence="5">CFBP5888</strain>
    </source>
</reference>